<sequence length="76" mass="8235">MSETTSPSPSELLKAEGNALFVNNDFTGAYQKYTEAIKHDSNNAVLYCNRAACAFGLGRYMDASTDATKVHTNHAC</sequence>
<organism evidence="3">
    <name type="scientific">Ganoderma boninense</name>
    <dbReference type="NCBI Taxonomy" id="34458"/>
    <lineage>
        <taxon>Eukaryota</taxon>
        <taxon>Fungi</taxon>
        <taxon>Dikarya</taxon>
        <taxon>Basidiomycota</taxon>
        <taxon>Agaricomycotina</taxon>
        <taxon>Agaricomycetes</taxon>
        <taxon>Polyporales</taxon>
        <taxon>Polyporaceae</taxon>
        <taxon>Ganoderma</taxon>
    </lineage>
</organism>
<dbReference type="AlphaFoldDB" id="A0A5K1JSZ9"/>
<name>A0A5K1JSZ9_9APHY</name>
<dbReference type="GO" id="GO:0016020">
    <property type="term" value="C:membrane"/>
    <property type="evidence" value="ECO:0007669"/>
    <property type="project" value="TreeGrafter"/>
</dbReference>
<evidence type="ECO:0000256" key="2">
    <source>
        <dbReference type="ARBA" id="ARBA00022803"/>
    </source>
</evidence>
<dbReference type="PANTHER" id="PTHR45831">
    <property type="entry name" value="LD24721P"/>
    <property type="match status" value="1"/>
</dbReference>
<dbReference type="PANTHER" id="PTHR45831:SF2">
    <property type="entry name" value="LD24721P"/>
    <property type="match status" value="1"/>
</dbReference>
<dbReference type="Pfam" id="PF13431">
    <property type="entry name" value="TPR_17"/>
    <property type="match status" value="1"/>
</dbReference>
<gene>
    <name evidence="3" type="primary">Q8TGW9</name>
</gene>
<keyword evidence="2" id="KW-0802">TPR repeat</keyword>
<dbReference type="InterPro" id="IPR047150">
    <property type="entry name" value="SGT"/>
</dbReference>
<dbReference type="GO" id="GO:0006620">
    <property type="term" value="P:post-translational protein targeting to endoplasmic reticulum membrane"/>
    <property type="evidence" value="ECO:0007669"/>
    <property type="project" value="TreeGrafter"/>
</dbReference>
<dbReference type="Gene3D" id="1.25.40.10">
    <property type="entry name" value="Tetratricopeptide repeat domain"/>
    <property type="match status" value="1"/>
</dbReference>
<reference evidence="3" key="1">
    <citation type="submission" date="2019-10" db="EMBL/GenBank/DDBJ databases">
        <authorList>
            <person name="Nor Muhammad N."/>
        </authorList>
    </citation>
    <scope>NUCLEOTIDE SEQUENCE</scope>
</reference>
<accession>A0A5K1JSZ9</accession>
<dbReference type="EMBL" id="LR724297">
    <property type="protein sequence ID" value="VWO94872.1"/>
    <property type="molecule type" value="Genomic_DNA"/>
</dbReference>
<keyword evidence="1" id="KW-0677">Repeat</keyword>
<evidence type="ECO:0000313" key="3">
    <source>
        <dbReference type="EMBL" id="VWO94872.1"/>
    </source>
</evidence>
<dbReference type="InterPro" id="IPR011990">
    <property type="entry name" value="TPR-like_helical_dom_sf"/>
</dbReference>
<dbReference type="SUPFAM" id="SSF48452">
    <property type="entry name" value="TPR-like"/>
    <property type="match status" value="1"/>
</dbReference>
<proteinExistence type="predicted"/>
<evidence type="ECO:0000256" key="1">
    <source>
        <dbReference type="ARBA" id="ARBA00022737"/>
    </source>
</evidence>
<dbReference type="GO" id="GO:0072380">
    <property type="term" value="C:TRC complex"/>
    <property type="evidence" value="ECO:0007669"/>
    <property type="project" value="TreeGrafter"/>
</dbReference>
<dbReference type="GO" id="GO:0060090">
    <property type="term" value="F:molecular adaptor activity"/>
    <property type="evidence" value="ECO:0007669"/>
    <property type="project" value="TreeGrafter"/>
</dbReference>
<protein>
    <submittedName>
        <fullName evidence="3">Transcriptional repressor</fullName>
    </submittedName>
</protein>